<gene>
    <name evidence="1" type="ORF">GcC1_016035</name>
</gene>
<sequence length="172" mass="19991">MLNRKVKDGVYKQRDGRRFLDHQFNEFTKEMTRIRRRLRGQHMIEIPDEPIMFLMTENSSPSEEVMNGGYRTKKRQEEASLDEVLKSSKLAISTVQKQDLTSSTIALSNQHWLIESDTEERQEKGSDFKICVDEVLPSTVPELWDACNNPLRLRPSLSNQKGRLSFVSSLFL</sequence>
<evidence type="ECO:0000313" key="2">
    <source>
        <dbReference type="Proteomes" id="UP000285405"/>
    </source>
</evidence>
<organism evidence="1 2">
    <name type="scientific">Golovinomyces cichoracearum</name>
    <dbReference type="NCBI Taxonomy" id="62708"/>
    <lineage>
        <taxon>Eukaryota</taxon>
        <taxon>Fungi</taxon>
        <taxon>Dikarya</taxon>
        <taxon>Ascomycota</taxon>
        <taxon>Pezizomycotina</taxon>
        <taxon>Leotiomycetes</taxon>
        <taxon>Erysiphales</taxon>
        <taxon>Erysiphaceae</taxon>
        <taxon>Golovinomyces</taxon>
    </lineage>
</organism>
<accession>A0A420J678</accession>
<comment type="caution">
    <text evidence="1">The sequence shown here is derived from an EMBL/GenBank/DDBJ whole genome shotgun (WGS) entry which is preliminary data.</text>
</comment>
<dbReference type="Proteomes" id="UP000285405">
    <property type="component" value="Unassembled WGS sequence"/>
</dbReference>
<dbReference type="EMBL" id="MCBR01001641">
    <property type="protein sequence ID" value="RKF82293.1"/>
    <property type="molecule type" value="Genomic_DNA"/>
</dbReference>
<reference evidence="1 2" key="1">
    <citation type="journal article" date="2018" name="BMC Genomics">
        <title>Comparative genome analyses reveal sequence features reflecting distinct modes of host-adaptation between dicot and monocot powdery mildew.</title>
        <authorList>
            <person name="Wu Y."/>
            <person name="Ma X."/>
            <person name="Pan Z."/>
            <person name="Kale S.D."/>
            <person name="Song Y."/>
            <person name="King H."/>
            <person name="Zhang Q."/>
            <person name="Presley C."/>
            <person name="Deng X."/>
            <person name="Wei C.I."/>
            <person name="Xiao S."/>
        </authorList>
    </citation>
    <scope>NUCLEOTIDE SEQUENCE [LARGE SCALE GENOMIC DNA]</scope>
    <source>
        <strain evidence="1">UCSC1</strain>
    </source>
</reference>
<proteinExistence type="predicted"/>
<evidence type="ECO:0000313" key="1">
    <source>
        <dbReference type="EMBL" id="RKF82293.1"/>
    </source>
</evidence>
<protein>
    <submittedName>
        <fullName evidence="1">Uncharacterized protein</fullName>
    </submittedName>
</protein>
<name>A0A420J678_9PEZI</name>
<dbReference type="AlphaFoldDB" id="A0A420J678"/>